<evidence type="ECO:0000256" key="1">
    <source>
        <dbReference type="ARBA" id="ARBA00008007"/>
    </source>
</evidence>
<dbReference type="InterPro" id="IPR029057">
    <property type="entry name" value="PRTase-like"/>
</dbReference>
<comment type="similarity">
    <text evidence="1">Belongs to the ComF/GntX family.</text>
</comment>
<dbReference type="Gene3D" id="3.40.50.2020">
    <property type="match status" value="1"/>
</dbReference>
<dbReference type="InterPro" id="IPR000836">
    <property type="entry name" value="PRTase_dom"/>
</dbReference>
<organism evidence="3 4">
    <name type="scientific">Bordetella pseudohinzii</name>
    <dbReference type="NCBI Taxonomy" id="1331258"/>
    <lineage>
        <taxon>Bacteria</taxon>
        <taxon>Pseudomonadati</taxon>
        <taxon>Pseudomonadota</taxon>
        <taxon>Betaproteobacteria</taxon>
        <taxon>Burkholderiales</taxon>
        <taxon>Alcaligenaceae</taxon>
        <taxon>Bordetella</taxon>
    </lineage>
</organism>
<protein>
    <submittedName>
        <fullName evidence="3">DNA utilization protein GntX</fullName>
    </submittedName>
</protein>
<dbReference type="InterPro" id="IPR051910">
    <property type="entry name" value="ComF/GntX_DNA_util-trans"/>
</dbReference>
<dbReference type="RefSeq" id="WP_414734119.1">
    <property type="nucleotide sequence ID" value="NZ_CP016440.1"/>
</dbReference>
<reference evidence="3 4" key="1">
    <citation type="submission" date="2015-09" db="EMBL/GenBank/DDBJ databases">
        <authorList>
            <person name="Jackson K.R."/>
            <person name="Lunt B.L."/>
            <person name="Fisher J.N.B."/>
            <person name="Gardner A.V."/>
            <person name="Bailey M.E."/>
            <person name="Deus L.M."/>
            <person name="Earl A.S."/>
            <person name="Gibby P.D."/>
            <person name="Hartmann K.A."/>
            <person name="Liu J.E."/>
            <person name="Manci A.M."/>
            <person name="Nielsen D.A."/>
            <person name="Solomon M.B."/>
            <person name="Breakwell D.P."/>
            <person name="Burnett S.H."/>
            <person name="Grose J.H."/>
        </authorList>
    </citation>
    <scope>NUCLEOTIDE SEQUENCE [LARGE SCALE GENOMIC DNA]</scope>
    <source>
        <strain evidence="3 4">2789STDY5608636</strain>
    </source>
</reference>
<evidence type="ECO:0000259" key="2">
    <source>
        <dbReference type="Pfam" id="PF00156"/>
    </source>
</evidence>
<evidence type="ECO:0000313" key="4">
    <source>
        <dbReference type="Proteomes" id="UP000053096"/>
    </source>
</evidence>
<dbReference type="EMBL" id="CYTV01000005">
    <property type="protein sequence ID" value="CUI77843.1"/>
    <property type="molecule type" value="Genomic_DNA"/>
</dbReference>
<name>A0A0M7FAI7_9BORD</name>
<feature type="domain" description="Phosphoribosyltransferase" evidence="2">
    <location>
        <begin position="198"/>
        <end position="241"/>
    </location>
</feature>
<dbReference type="AlphaFoldDB" id="A0A0M7FAI7"/>
<accession>A0A0M7FAI7</accession>
<dbReference type="PANTHER" id="PTHR47505">
    <property type="entry name" value="DNA UTILIZATION PROTEIN YHGH"/>
    <property type="match status" value="1"/>
</dbReference>
<evidence type="ECO:0000313" key="3">
    <source>
        <dbReference type="EMBL" id="CUI77843.1"/>
    </source>
</evidence>
<proteinExistence type="inferred from homology"/>
<dbReference type="Proteomes" id="UP000053096">
    <property type="component" value="Unassembled WGS sequence"/>
</dbReference>
<gene>
    <name evidence="3" type="ORF">ERS370011_02174</name>
</gene>
<dbReference type="SUPFAM" id="SSF53271">
    <property type="entry name" value="PRTase-like"/>
    <property type="match status" value="1"/>
</dbReference>
<dbReference type="Pfam" id="PF00156">
    <property type="entry name" value="Pribosyltran"/>
    <property type="match status" value="1"/>
</dbReference>
<sequence>MAHPPSVPWYKPCRLSWRWITDCPLCGGRAVDGRLCHGCARDVTASMRGQAARCPACAALLPRTGGPLCASCLRRRPRFGVCVAAFDYAFPGDGLVQAYKRQGRLGLARALGLLMAGAWRRRGRAGAVVLVPVPASPAALRRRGFNPAAELAGVAAQGLGLPLRRQGLRRAGLRAPQRGRGRRARWRGLRGLFVADAALAGRDVLLVDDVVTTGATAHAAALALRRAGARCIGILAAARTPAPGWHNTP</sequence>
<dbReference type="PANTHER" id="PTHR47505:SF1">
    <property type="entry name" value="DNA UTILIZATION PROTEIN YHGH"/>
    <property type="match status" value="1"/>
</dbReference>